<reference evidence="9" key="1">
    <citation type="journal article" date="2019" name="Int. J. Syst. Evol. Microbiol.">
        <title>The Global Catalogue of Microorganisms (GCM) 10K type strain sequencing project: providing services to taxonomists for standard genome sequencing and annotation.</title>
        <authorList>
            <consortium name="The Broad Institute Genomics Platform"/>
            <consortium name="The Broad Institute Genome Sequencing Center for Infectious Disease"/>
            <person name="Wu L."/>
            <person name="Ma J."/>
        </authorList>
    </citation>
    <scope>NUCLEOTIDE SEQUENCE [LARGE SCALE GENOMIC DNA]</scope>
    <source>
        <strain evidence="9">CGMCC 1.13681</strain>
    </source>
</reference>
<dbReference type="InterPro" id="IPR006058">
    <property type="entry name" value="2Fe2S_fd_BS"/>
</dbReference>
<keyword evidence="4" id="KW-0408">Iron</keyword>
<dbReference type="Gene3D" id="1.10.150.120">
    <property type="entry name" value="[2Fe-2S]-binding domain"/>
    <property type="match status" value="1"/>
</dbReference>
<feature type="region of interest" description="Disordered" evidence="6">
    <location>
        <begin position="424"/>
        <end position="482"/>
    </location>
</feature>
<organism evidence="8 9">
    <name type="scientific">Streptomyces polyrhachis</name>
    <dbReference type="NCBI Taxonomy" id="1282885"/>
    <lineage>
        <taxon>Bacteria</taxon>
        <taxon>Bacillati</taxon>
        <taxon>Actinomycetota</taxon>
        <taxon>Actinomycetes</taxon>
        <taxon>Kitasatosporales</taxon>
        <taxon>Streptomycetaceae</taxon>
        <taxon>Streptomyces</taxon>
    </lineage>
</organism>
<dbReference type="PROSITE" id="PS00197">
    <property type="entry name" value="2FE2S_FER_1"/>
    <property type="match status" value="1"/>
</dbReference>
<evidence type="ECO:0000256" key="2">
    <source>
        <dbReference type="ARBA" id="ARBA00022723"/>
    </source>
</evidence>
<dbReference type="RefSeq" id="WP_386413880.1">
    <property type="nucleotide sequence ID" value="NZ_JBHSZO010000012.1"/>
</dbReference>
<feature type="compositionally biased region" description="Low complexity" evidence="6">
    <location>
        <begin position="453"/>
        <end position="463"/>
    </location>
</feature>
<dbReference type="Pfam" id="PF00111">
    <property type="entry name" value="Fer2"/>
    <property type="match status" value="1"/>
</dbReference>
<dbReference type="CDD" id="cd00207">
    <property type="entry name" value="fer2"/>
    <property type="match status" value="1"/>
</dbReference>
<evidence type="ECO:0000256" key="6">
    <source>
        <dbReference type="SAM" id="MobiDB-lite"/>
    </source>
</evidence>
<feature type="compositionally biased region" description="Low complexity" evidence="6">
    <location>
        <begin position="43"/>
        <end position="57"/>
    </location>
</feature>
<dbReference type="InterPro" id="IPR002888">
    <property type="entry name" value="2Fe-2S-bd"/>
</dbReference>
<feature type="compositionally biased region" description="Polar residues" evidence="6">
    <location>
        <begin position="112"/>
        <end position="122"/>
    </location>
</feature>
<gene>
    <name evidence="8" type="ORF">ACFQLX_10105</name>
</gene>
<evidence type="ECO:0000256" key="3">
    <source>
        <dbReference type="ARBA" id="ARBA00023002"/>
    </source>
</evidence>
<feature type="region of interest" description="Disordered" evidence="6">
    <location>
        <begin position="230"/>
        <end position="266"/>
    </location>
</feature>
<keyword evidence="3" id="KW-0560">Oxidoreductase</keyword>
<evidence type="ECO:0000259" key="7">
    <source>
        <dbReference type="PROSITE" id="PS51085"/>
    </source>
</evidence>
<dbReference type="InterPro" id="IPR001041">
    <property type="entry name" value="2Fe-2S_ferredoxin-type"/>
</dbReference>
<dbReference type="SUPFAM" id="SSF54292">
    <property type="entry name" value="2Fe-2S ferredoxin-like"/>
    <property type="match status" value="1"/>
</dbReference>
<evidence type="ECO:0000313" key="8">
    <source>
        <dbReference type="EMBL" id="MFC7218516.1"/>
    </source>
</evidence>
<feature type="compositionally biased region" description="Basic and acidic residues" evidence="6">
    <location>
        <begin position="102"/>
        <end position="111"/>
    </location>
</feature>
<feature type="compositionally biased region" description="Low complexity" evidence="6">
    <location>
        <begin position="140"/>
        <end position="160"/>
    </location>
</feature>
<name>A0ABW2GF05_9ACTN</name>
<dbReference type="InterPro" id="IPR036884">
    <property type="entry name" value="2Fe-2S-bd_dom_sf"/>
</dbReference>
<evidence type="ECO:0000256" key="5">
    <source>
        <dbReference type="ARBA" id="ARBA00023014"/>
    </source>
</evidence>
<dbReference type="SUPFAM" id="SSF47741">
    <property type="entry name" value="CO dehydrogenase ISP C-domain like"/>
    <property type="match status" value="1"/>
</dbReference>
<feature type="region of interest" description="Disordered" evidence="6">
    <location>
        <begin position="1"/>
        <end position="204"/>
    </location>
</feature>
<feature type="domain" description="2Fe-2S ferredoxin-type" evidence="7">
    <location>
        <begin position="272"/>
        <end position="349"/>
    </location>
</feature>
<keyword evidence="5" id="KW-0411">Iron-sulfur</keyword>
<dbReference type="PANTHER" id="PTHR44379">
    <property type="entry name" value="OXIDOREDUCTASE WITH IRON-SULFUR SUBUNIT"/>
    <property type="match status" value="1"/>
</dbReference>
<feature type="compositionally biased region" description="Basic and acidic residues" evidence="6">
    <location>
        <begin position="234"/>
        <end position="249"/>
    </location>
</feature>
<protein>
    <submittedName>
        <fullName evidence="8">(2Fe-2S)-binding protein</fullName>
    </submittedName>
</protein>
<evidence type="ECO:0000256" key="4">
    <source>
        <dbReference type="ARBA" id="ARBA00023004"/>
    </source>
</evidence>
<keyword evidence="2" id="KW-0479">Metal-binding</keyword>
<keyword evidence="1" id="KW-0001">2Fe-2S</keyword>
<keyword evidence="9" id="KW-1185">Reference proteome</keyword>
<comment type="caution">
    <text evidence="8">The sequence shown here is derived from an EMBL/GenBank/DDBJ whole genome shotgun (WGS) entry which is preliminary data.</text>
</comment>
<feature type="compositionally biased region" description="Low complexity" evidence="6">
    <location>
        <begin position="90"/>
        <end position="101"/>
    </location>
</feature>
<evidence type="ECO:0000256" key="1">
    <source>
        <dbReference type="ARBA" id="ARBA00022714"/>
    </source>
</evidence>
<evidence type="ECO:0000313" key="9">
    <source>
        <dbReference type="Proteomes" id="UP001596413"/>
    </source>
</evidence>
<dbReference type="InterPro" id="IPR012675">
    <property type="entry name" value="Beta-grasp_dom_sf"/>
</dbReference>
<accession>A0ABW2GF05</accession>
<dbReference type="Proteomes" id="UP001596413">
    <property type="component" value="Unassembled WGS sequence"/>
</dbReference>
<sequence length="482" mass="49129">MSPQNEGWQPLPPSGDFDPEATGFVQMPSGGWDAHFAQDEDAPQAPGAHPLAAPGHGFVPPPIAAASTDPAETTSFRVPDFSSPPDAVHTGETGTWTLTTGEAKHPADGEASRTQGQISAWTQVAGGDTAADAARPTSEGAAMRRGLSASAAGGPAPAGAQTGEYQLLPEGAPFGDGRAPGDWTVSGEGTSGHHWPSPVAPAEDESGEYAINPGEVAHAFAEDTAAPVAAEAAEPVREEDGGAADERPDGPGTADPAGLQDLPDLPDEHPRVSYVLRVNEADRPVTDAWIGESLLYVLRERLGLAGAKDGCAQGECGACSVKVDGRLVASCLVPAATAAGSEIRTSEGLARDGLPSDVQRALAASGAVQCGFCIPGLSMTVHDLLEGNHTPSDRETRQALCGNLCRCTGYQGVLTAVQEVIAQRRSPEQDAGSEAHIPQQAGPVRQESAPEFGAGPVAASAGPGDPPMPPPRRPGEQEGPSA</sequence>
<dbReference type="PANTHER" id="PTHR44379:SF8">
    <property type="entry name" value="XANTHINE DEHYDROGENASE IRON-SULFUR-BINDING SUBUNIT XDHC-RELATED"/>
    <property type="match status" value="1"/>
</dbReference>
<dbReference type="Gene3D" id="3.10.20.30">
    <property type="match status" value="1"/>
</dbReference>
<dbReference type="Pfam" id="PF01799">
    <property type="entry name" value="Fer2_2"/>
    <property type="match status" value="1"/>
</dbReference>
<dbReference type="PROSITE" id="PS51085">
    <property type="entry name" value="2FE2S_FER_2"/>
    <property type="match status" value="1"/>
</dbReference>
<proteinExistence type="predicted"/>
<dbReference type="InterPro" id="IPR036010">
    <property type="entry name" value="2Fe-2S_ferredoxin-like_sf"/>
</dbReference>
<dbReference type="EMBL" id="JBHSZO010000012">
    <property type="protein sequence ID" value="MFC7218516.1"/>
    <property type="molecule type" value="Genomic_DNA"/>
</dbReference>
<dbReference type="InterPro" id="IPR051452">
    <property type="entry name" value="Diverse_Oxidoreductases"/>
</dbReference>